<evidence type="ECO:0000256" key="3">
    <source>
        <dbReference type="ARBA" id="ARBA00012687"/>
    </source>
</evidence>
<evidence type="ECO:0000313" key="12">
    <source>
        <dbReference type="EMBL" id="MEL0628140.1"/>
    </source>
</evidence>
<comment type="similarity">
    <text evidence="2 11">Belongs to the LpxB family.</text>
</comment>
<dbReference type="Pfam" id="PF02684">
    <property type="entry name" value="LpxB"/>
    <property type="match status" value="1"/>
</dbReference>
<dbReference type="EMBL" id="JBAKAZ010000002">
    <property type="protein sequence ID" value="MEL0628140.1"/>
    <property type="molecule type" value="Genomic_DNA"/>
</dbReference>
<dbReference type="GO" id="GO:0008915">
    <property type="term" value="F:lipid-A-disaccharide synthase activity"/>
    <property type="evidence" value="ECO:0007669"/>
    <property type="project" value="UniProtKB-EC"/>
</dbReference>
<evidence type="ECO:0000256" key="10">
    <source>
        <dbReference type="ARBA" id="ARBA00048975"/>
    </source>
</evidence>
<dbReference type="NCBIfam" id="TIGR00215">
    <property type="entry name" value="lpxB"/>
    <property type="match status" value="1"/>
</dbReference>
<name>A0ABU9GLH2_9GAMM</name>
<proteinExistence type="inferred from homology"/>
<comment type="function">
    <text evidence="1 11">Condensation of UDP-2,3-diacylglucosamine and 2,3-diacylglucosamine-1-phosphate to form lipid A disaccharide, a precursor of lipid A, a phosphorylated glycolipid that anchors the lipopolysaccharide to the outer membrane of the cell.</text>
</comment>
<evidence type="ECO:0000256" key="1">
    <source>
        <dbReference type="ARBA" id="ARBA00002056"/>
    </source>
</evidence>
<evidence type="ECO:0000256" key="4">
    <source>
        <dbReference type="ARBA" id="ARBA00020902"/>
    </source>
</evidence>
<keyword evidence="9 11" id="KW-0443">Lipid metabolism</keyword>
<dbReference type="HAMAP" id="MF_00392">
    <property type="entry name" value="LpxB"/>
    <property type="match status" value="1"/>
</dbReference>
<dbReference type="SUPFAM" id="SSF53756">
    <property type="entry name" value="UDP-Glycosyltransferase/glycogen phosphorylase"/>
    <property type="match status" value="1"/>
</dbReference>
<evidence type="ECO:0000256" key="5">
    <source>
        <dbReference type="ARBA" id="ARBA00022516"/>
    </source>
</evidence>
<evidence type="ECO:0000313" key="13">
    <source>
        <dbReference type="Proteomes" id="UP001369082"/>
    </source>
</evidence>
<evidence type="ECO:0000256" key="9">
    <source>
        <dbReference type="ARBA" id="ARBA00023098"/>
    </source>
</evidence>
<evidence type="ECO:0000256" key="2">
    <source>
        <dbReference type="ARBA" id="ARBA00007868"/>
    </source>
</evidence>
<reference evidence="12 13" key="1">
    <citation type="submission" date="2024-02" db="EMBL/GenBank/DDBJ databases">
        <title>Bacteria isolated from the canopy kelp, Nereocystis luetkeana.</title>
        <authorList>
            <person name="Pfister C.A."/>
            <person name="Younker I.T."/>
            <person name="Light S.H."/>
        </authorList>
    </citation>
    <scope>NUCLEOTIDE SEQUENCE [LARGE SCALE GENOMIC DNA]</scope>
    <source>
        <strain evidence="12 13">TI.1.05</strain>
    </source>
</reference>
<evidence type="ECO:0000256" key="11">
    <source>
        <dbReference type="HAMAP-Rule" id="MF_00392"/>
    </source>
</evidence>
<keyword evidence="8 11" id="KW-0808">Transferase</keyword>
<evidence type="ECO:0000256" key="8">
    <source>
        <dbReference type="ARBA" id="ARBA00022679"/>
    </source>
</evidence>
<keyword evidence="5 11" id="KW-0444">Lipid biosynthesis</keyword>
<sequence length="391" mass="43338">MTKPLRIGIIAGETSGDILGEGLIKALKKQYPNAVFEGIAGPRMIAQGCTALHPLEALSVMGFVEVLGKLRSILRIRKDIIQHFINNPPDIFIGIDAPDFNLTVELKLKQKGIKTIHYVSPSVWAWKQWRIHKIAKATNLVLAFLPFEKAFYDRFNVPCQFIGHTLADQLPLERNKAGAREQLNLSLDQKVMAILPGSRKAEVEMLGPIFLKAAQVIHQKYPDYHFIVPVVNDRRKKQFQEQIDALPTPIPLTLIDGQSSAVLQSADMVLLASGTAALEAMLAKAPMVVAYKVSALTYMIAKSLATDIKYTSLPNLIADREVVKELTQDKCTVENIVAELERLIEHDAQQMIETFTELHQLIRCDADTQAANAVIGLLNTDSASEKANNES</sequence>
<accession>A0ABU9GLH2</accession>
<dbReference type="Proteomes" id="UP001369082">
    <property type="component" value="Unassembled WGS sequence"/>
</dbReference>
<dbReference type="CDD" id="cd01635">
    <property type="entry name" value="Glycosyltransferase_GTB-type"/>
    <property type="match status" value="1"/>
</dbReference>
<dbReference type="PANTHER" id="PTHR30372">
    <property type="entry name" value="LIPID-A-DISACCHARIDE SYNTHASE"/>
    <property type="match status" value="1"/>
</dbReference>
<dbReference type="PANTHER" id="PTHR30372:SF4">
    <property type="entry name" value="LIPID-A-DISACCHARIDE SYNTHASE, MITOCHONDRIAL-RELATED"/>
    <property type="match status" value="1"/>
</dbReference>
<evidence type="ECO:0000256" key="6">
    <source>
        <dbReference type="ARBA" id="ARBA00022556"/>
    </source>
</evidence>
<dbReference type="EC" id="2.4.1.182" evidence="3 11"/>
<organism evidence="12 13">
    <name type="scientific">Psychromonas aquatilis</name>
    <dbReference type="NCBI Taxonomy" id="2005072"/>
    <lineage>
        <taxon>Bacteria</taxon>
        <taxon>Pseudomonadati</taxon>
        <taxon>Pseudomonadota</taxon>
        <taxon>Gammaproteobacteria</taxon>
        <taxon>Alteromonadales</taxon>
        <taxon>Psychromonadaceae</taxon>
        <taxon>Psychromonas</taxon>
    </lineage>
</organism>
<comment type="caution">
    <text evidence="12">The sequence shown here is derived from an EMBL/GenBank/DDBJ whole genome shotgun (WGS) entry which is preliminary data.</text>
</comment>
<protein>
    <recommendedName>
        <fullName evidence="4 11">Lipid-A-disaccharide synthase</fullName>
        <ecNumber evidence="3 11">2.4.1.182</ecNumber>
    </recommendedName>
</protein>
<keyword evidence="13" id="KW-1185">Reference proteome</keyword>
<dbReference type="RefSeq" id="WP_341596078.1">
    <property type="nucleotide sequence ID" value="NZ_JBAKAZ010000002.1"/>
</dbReference>
<evidence type="ECO:0000256" key="7">
    <source>
        <dbReference type="ARBA" id="ARBA00022676"/>
    </source>
</evidence>
<keyword evidence="7 11" id="KW-0328">Glycosyltransferase</keyword>
<keyword evidence="6 11" id="KW-0441">Lipid A biosynthesis</keyword>
<comment type="catalytic activity">
    <reaction evidence="10 11">
        <text>a lipid X + a UDP-2-N,3-O-bis[(3R)-3-hydroxyacyl]-alpha-D-glucosamine = a lipid A disaccharide + UDP + H(+)</text>
        <dbReference type="Rhea" id="RHEA:67828"/>
        <dbReference type="ChEBI" id="CHEBI:15378"/>
        <dbReference type="ChEBI" id="CHEBI:58223"/>
        <dbReference type="ChEBI" id="CHEBI:137748"/>
        <dbReference type="ChEBI" id="CHEBI:176338"/>
        <dbReference type="ChEBI" id="CHEBI:176343"/>
        <dbReference type="EC" id="2.4.1.182"/>
    </reaction>
</comment>
<gene>
    <name evidence="11 12" type="primary">lpxB</name>
    <name evidence="12" type="ORF">V6256_00850</name>
</gene>
<dbReference type="Gene3D" id="3.40.50.2000">
    <property type="entry name" value="Glycogen Phosphorylase B"/>
    <property type="match status" value="1"/>
</dbReference>
<dbReference type="InterPro" id="IPR003835">
    <property type="entry name" value="Glyco_trans_19"/>
</dbReference>
<comment type="pathway">
    <text evidence="11">Bacterial outer membrane biogenesis; LPS lipid A biosynthesis.</text>
</comment>